<evidence type="ECO:0000313" key="2">
    <source>
        <dbReference type="Proteomes" id="UP000008815"/>
    </source>
</evidence>
<dbReference type="KEGG" id="bmj:BMULJ_01396"/>
<gene>
    <name evidence="1" type="ordered locus">BMULJ_01396</name>
</gene>
<evidence type="ECO:0000313" key="1">
    <source>
        <dbReference type="EMBL" id="BAG43332.1"/>
    </source>
</evidence>
<dbReference type="RefSeq" id="WP_012467587.1">
    <property type="nucleotide sequence ID" value="NC_010084.1"/>
</dbReference>
<organism evidence="1 2">
    <name type="scientific">Burkholderia multivorans (strain ATCC 17616 / 249)</name>
    <dbReference type="NCBI Taxonomy" id="395019"/>
    <lineage>
        <taxon>Bacteria</taxon>
        <taxon>Pseudomonadati</taxon>
        <taxon>Pseudomonadota</taxon>
        <taxon>Betaproteobacteria</taxon>
        <taxon>Burkholderiales</taxon>
        <taxon>Burkholderiaceae</taxon>
        <taxon>Burkholderia</taxon>
        <taxon>Burkholderia cepacia complex</taxon>
    </lineage>
</organism>
<proteinExistence type="predicted"/>
<dbReference type="AlphaFoldDB" id="A0A0H3KJ17"/>
<name>A0A0H3KJ17_BURM1</name>
<accession>A0A0H3KJ17</accession>
<dbReference type="STRING" id="395019.BMULJ_01396"/>
<reference evidence="1 2" key="1">
    <citation type="submission" date="2007-04" db="EMBL/GenBank/DDBJ databases">
        <title>Complete genome sequence of Burkholderia multivorans ATCC 17616.</title>
        <authorList>
            <person name="Ohtsubo Y."/>
            <person name="Yamashita A."/>
            <person name="Kurokawa K."/>
            <person name="Takami H."/>
            <person name="Yuhara S."/>
            <person name="Nishiyama E."/>
            <person name="Endo R."/>
            <person name="Miyazaki R."/>
            <person name="Ono A."/>
            <person name="Yano K."/>
            <person name="Ito M."/>
            <person name="Sota M."/>
            <person name="Yuji N."/>
            <person name="Hattori M."/>
            <person name="Tsuda M."/>
        </authorList>
    </citation>
    <scope>NUCLEOTIDE SEQUENCE [LARGE SCALE GENOMIC DNA]</scope>
    <source>
        <strain evidence="2">ATCC 17616 / 249</strain>
    </source>
</reference>
<keyword evidence="2" id="KW-1185">Reference proteome</keyword>
<sequence length="89" mass="10085">MSLTPYMERPLNGGVQKLYRFENGFGASVVQHEFSYGGDTGQWELAVIRFDGDEWYLEYGTDITDDVIGRLDWDEVESLLSQISALQSA</sequence>
<dbReference type="Proteomes" id="UP000008815">
    <property type="component" value="Chromosome 1"/>
</dbReference>
<dbReference type="eggNOG" id="ENOG5032PG0">
    <property type="taxonomic scope" value="Bacteria"/>
</dbReference>
<dbReference type="EMBL" id="AP009385">
    <property type="protein sequence ID" value="BAG43332.1"/>
    <property type="molecule type" value="Genomic_DNA"/>
</dbReference>
<dbReference type="HOGENOM" id="CLU_187606_0_0_4"/>
<protein>
    <submittedName>
        <fullName evidence="1">Bacteriophage protein</fullName>
    </submittedName>
</protein>